<keyword evidence="1 4" id="KW-0808">Transferase</keyword>
<dbReference type="SUPFAM" id="SSF55729">
    <property type="entry name" value="Acyl-CoA N-acyltransferases (Nat)"/>
    <property type="match status" value="1"/>
</dbReference>
<gene>
    <name evidence="4" type="ORF">IPMB12_06405</name>
</gene>
<keyword evidence="5" id="KW-1185">Reference proteome</keyword>
<organism evidence="4 5">
    <name type="scientific">Zophobihabitans entericus</name>
    <dbReference type="NCBI Taxonomy" id="1635327"/>
    <lineage>
        <taxon>Bacteria</taxon>
        <taxon>Pseudomonadati</taxon>
        <taxon>Pseudomonadota</taxon>
        <taxon>Gammaproteobacteria</taxon>
        <taxon>Orbales</taxon>
        <taxon>Orbaceae</taxon>
        <taxon>Zophobihabitans</taxon>
    </lineage>
</organism>
<dbReference type="PANTHER" id="PTHR43072:SF23">
    <property type="entry name" value="UPF0039 PROTEIN C11D3.02C"/>
    <property type="match status" value="1"/>
</dbReference>
<proteinExistence type="predicted"/>
<evidence type="ECO:0000256" key="1">
    <source>
        <dbReference type="ARBA" id="ARBA00022679"/>
    </source>
</evidence>
<dbReference type="Proteomes" id="UP000501168">
    <property type="component" value="Chromosome"/>
</dbReference>
<dbReference type="KEGG" id="orb:IPMB12_06405"/>
<dbReference type="PROSITE" id="PS51186">
    <property type="entry name" value="GNAT"/>
    <property type="match status" value="1"/>
</dbReference>
<name>A0A6G9IF20_9GAMM</name>
<dbReference type="CDD" id="cd04301">
    <property type="entry name" value="NAT_SF"/>
    <property type="match status" value="1"/>
</dbReference>
<feature type="domain" description="N-acetyltransferase" evidence="3">
    <location>
        <begin position="1"/>
        <end position="163"/>
    </location>
</feature>
<dbReference type="InterPro" id="IPR016181">
    <property type="entry name" value="Acyl_CoA_acyltransferase"/>
</dbReference>
<reference evidence="4 5" key="1">
    <citation type="submission" date="2020-03" db="EMBL/GenBank/DDBJ databases">
        <title>Complete genome sequence of Orbus sp. IPMB12 (BCRC 80908).</title>
        <authorList>
            <person name="Lo W.-S."/>
            <person name="Chang T.-H."/>
            <person name="Kuo C.-H."/>
        </authorList>
    </citation>
    <scope>NUCLEOTIDE SEQUENCE [LARGE SCALE GENOMIC DNA]</scope>
    <source>
        <strain evidence="4 5">IPMB12</strain>
    </source>
</reference>
<dbReference type="InParanoid" id="A0A6G9IF20"/>
<dbReference type="EMBL" id="CP050253">
    <property type="protein sequence ID" value="QIQ22417.1"/>
    <property type="molecule type" value="Genomic_DNA"/>
</dbReference>
<dbReference type="Pfam" id="PF00583">
    <property type="entry name" value="Acetyltransf_1"/>
    <property type="match status" value="1"/>
</dbReference>
<evidence type="ECO:0000313" key="4">
    <source>
        <dbReference type="EMBL" id="QIQ22417.1"/>
    </source>
</evidence>
<keyword evidence="2" id="KW-0012">Acyltransferase</keyword>
<evidence type="ECO:0000256" key="2">
    <source>
        <dbReference type="ARBA" id="ARBA00023315"/>
    </source>
</evidence>
<evidence type="ECO:0000259" key="3">
    <source>
        <dbReference type="PROSITE" id="PS51186"/>
    </source>
</evidence>
<sequence length="163" mass="18397">MSSRPAVTGDLPFIVDVYNSTIAGRMVTADTTPVSVESRLDWFNQHQTAERPLWLIEYDGKPCGWVSLSSFYGRPAYNKTVEISLYIHSDFRGKRIAQTIVPQLESHAKSHKIETILCFIFGHNLPSLGLFSKLGYQQYGLLPEVAELDNIKRDLVILGKKII</sequence>
<dbReference type="InterPro" id="IPR000182">
    <property type="entry name" value="GNAT_dom"/>
</dbReference>
<dbReference type="GO" id="GO:0016747">
    <property type="term" value="F:acyltransferase activity, transferring groups other than amino-acyl groups"/>
    <property type="evidence" value="ECO:0007669"/>
    <property type="project" value="InterPro"/>
</dbReference>
<dbReference type="PANTHER" id="PTHR43072">
    <property type="entry name" value="N-ACETYLTRANSFERASE"/>
    <property type="match status" value="1"/>
</dbReference>
<accession>A0A6G9IF20</accession>
<evidence type="ECO:0000313" key="5">
    <source>
        <dbReference type="Proteomes" id="UP000501168"/>
    </source>
</evidence>
<dbReference type="AlphaFoldDB" id="A0A6G9IF20"/>
<protein>
    <submittedName>
        <fullName evidence="4">N-acetyltransferase</fullName>
    </submittedName>
</protein>
<dbReference type="Gene3D" id="3.40.630.30">
    <property type="match status" value="1"/>
</dbReference>